<organism evidence="1">
    <name type="scientific">hydrothermal vent metagenome</name>
    <dbReference type="NCBI Taxonomy" id="652676"/>
    <lineage>
        <taxon>unclassified sequences</taxon>
        <taxon>metagenomes</taxon>
        <taxon>ecological metagenomes</taxon>
    </lineage>
</organism>
<dbReference type="AlphaFoldDB" id="A0A1W1EEM2"/>
<accession>A0A1W1EEM2</accession>
<dbReference type="GO" id="GO:0004113">
    <property type="term" value="F:2',3'-cyclic-nucleotide 3'-phosphodiesterase activity"/>
    <property type="evidence" value="ECO:0007669"/>
    <property type="project" value="TreeGrafter"/>
</dbReference>
<dbReference type="PANTHER" id="PTHR36303">
    <property type="entry name" value="2',3'-CYCLIC-NUCLEOTIDE 2'-PHOSPHODIESTERASE"/>
    <property type="match status" value="1"/>
</dbReference>
<protein>
    <submittedName>
        <fullName evidence="1">Phosphoesterase family protein</fullName>
    </submittedName>
</protein>
<sequence>MKIAFIGDIVGKPGRLILKKHLKRLQEEHFIDFTIANYENASHGFGLTEKNCIELLGYGINMMTGGNHSFDKKEILDIFDKYPLIRPINYPKETAGEGLFKTMVLGHEIAIVNLMGYYTMPMVDNPFTMIKEVVDRLKHDGIKHIIIDMHAEASSEKQALFQMLKKDVSAIIGTHTHVSTDDLQVDNGCCFLTDIGLTGCRDGVIGISSEIPIKRLLTGLGGHFNVADKCKAILQMLVFELDDNGECIAAEKIKIYDDKPKIVTKAYME</sequence>
<dbReference type="SUPFAM" id="SSF56300">
    <property type="entry name" value="Metallo-dependent phosphatases"/>
    <property type="match status" value="1"/>
</dbReference>
<dbReference type="PIRSF" id="PIRSF004789">
    <property type="entry name" value="DR1281"/>
    <property type="match status" value="1"/>
</dbReference>
<gene>
    <name evidence="1" type="ORF">MNB_SV-5-192</name>
</gene>
<dbReference type="Gene3D" id="3.60.21.10">
    <property type="match status" value="1"/>
</dbReference>
<reference evidence="1" key="1">
    <citation type="submission" date="2016-10" db="EMBL/GenBank/DDBJ databases">
        <authorList>
            <person name="de Groot N.N."/>
        </authorList>
    </citation>
    <scope>NUCLEOTIDE SEQUENCE</scope>
</reference>
<dbReference type="InterPro" id="IPR029052">
    <property type="entry name" value="Metallo-depent_PP-like"/>
</dbReference>
<proteinExistence type="predicted"/>
<evidence type="ECO:0000313" key="1">
    <source>
        <dbReference type="EMBL" id="SFZ98466.1"/>
    </source>
</evidence>
<dbReference type="InterPro" id="IPR005235">
    <property type="entry name" value="YmdB-like"/>
</dbReference>
<dbReference type="Pfam" id="PF13277">
    <property type="entry name" value="YmdB"/>
    <property type="match status" value="1"/>
</dbReference>
<dbReference type="EMBL" id="FPKX01000052">
    <property type="protein sequence ID" value="SFZ98466.1"/>
    <property type="molecule type" value="Genomic_DNA"/>
</dbReference>
<dbReference type="PANTHER" id="PTHR36303:SF1">
    <property type="entry name" value="2',3'-CYCLIC-NUCLEOTIDE 2'-PHOSPHODIESTERASE"/>
    <property type="match status" value="1"/>
</dbReference>
<name>A0A1W1EEM2_9ZZZZ</name>